<evidence type="ECO:0000259" key="1">
    <source>
        <dbReference type="Pfam" id="PF08448"/>
    </source>
</evidence>
<protein>
    <submittedName>
        <fullName evidence="2">Diguanylate cyclase</fullName>
    </submittedName>
</protein>
<dbReference type="Proteomes" id="UP000197269">
    <property type="component" value="Unassembled WGS sequence"/>
</dbReference>
<dbReference type="AlphaFoldDB" id="A0A246DSL3"/>
<dbReference type="CDD" id="cd00130">
    <property type="entry name" value="PAS"/>
    <property type="match status" value="1"/>
</dbReference>
<evidence type="ECO:0000313" key="2">
    <source>
        <dbReference type="EMBL" id="OWO93282.1"/>
    </source>
</evidence>
<name>A0A246DSL3_9HYPH</name>
<gene>
    <name evidence="2" type="ORF">B5E41_18510</name>
</gene>
<reference evidence="2 3" key="1">
    <citation type="submission" date="2017-03" db="EMBL/GenBank/DDBJ databases">
        <title>Genome of strain Rhizobium sp. CNPSo 668.</title>
        <authorList>
            <person name="Ribeiro R."/>
        </authorList>
    </citation>
    <scope>NUCLEOTIDE SEQUENCE [LARGE SCALE GENOMIC DNA]</scope>
    <source>
        <strain evidence="2 3">CNPSo 668</strain>
    </source>
</reference>
<feature type="domain" description="PAS fold-4" evidence="1">
    <location>
        <begin position="132"/>
        <end position="234"/>
    </location>
</feature>
<organism evidence="2 3">
    <name type="scientific">Rhizobium esperanzae</name>
    <dbReference type="NCBI Taxonomy" id="1967781"/>
    <lineage>
        <taxon>Bacteria</taxon>
        <taxon>Pseudomonadati</taxon>
        <taxon>Pseudomonadota</taxon>
        <taxon>Alphaproteobacteria</taxon>
        <taxon>Hyphomicrobiales</taxon>
        <taxon>Rhizobiaceae</taxon>
        <taxon>Rhizobium/Agrobacterium group</taxon>
        <taxon>Rhizobium</taxon>
    </lineage>
</organism>
<dbReference type="EMBL" id="MXPU01000012">
    <property type="protein sequence ID" value="OWO93282.1"/>
    <property type="molecule type" value="Genomic_DNA"/>
</dbReference>
<proteinExistence type="predicted"/>
<dbReference type="InterPro" id="IPR000014">
    <property type="entry name" value="PAS"/>
</dbReference>
<dbReference type="InterPro" id="IPR035965">
    <property type="entry name" value="PAS-like_dom_sf"/>
</dbReference>
<dbReference type="SUPFAM" id="SSF55785">
    <property type="entry name" value="PYP-like sensor domain (PAS domain)"/>
    <property type="match status" value="1"/>
</dbReference>
<dbReference type="Pfam" id="PF08448">
    <property type="entry name" value="PAS_4"/>
    <property type="match status" value="1"/>
</dbReference>
<accession>A0A246DSL3</accession>
<dbReference type="InterPro" id="IPR013656">
    <property type="entry name" value="PAS_4"/>
</dbReference>
<comment type="caution">
    <text evidence="2">The sequence shown here is derived from an EMBL/GenBank/DDBJ whole genome shotgun (WGS) entry which is preliminary data.</text>
</comment>
<dbReference type="Gene3D" id="3.30.450.20">
    <property type="entry name" value="PAS domain"/>
    <property type="match status" value="1"/>
</dbReference>
<evidence type="ECO:0000313" key="3">
    <source>
        <dbReference type="Proteomes" id="UP000197269"/>
    </source>
</evidence>
<sequence length="236" mass="26377">MGVGGVLLELFRAFSLRCAQIEEAIRQGDDQRVMLLDRHVEPLVEAILACRAANLLEVYMQLQFVSHLVVRDADDSASVREHAAVLSYLLDCYFGTHAPDWRVPSPQDVRIEPPAAYVPDTDNGQFLNAAILESLPDRVAVLTRDYRYLYSNAANSAHLDRKPMELIGRHLSEFIGEERFAECAKHKLDVCFAGAEVDYTYERRTGGGASRQVRCRMSPLRDAGGIVIGALIVMNR</sequence>